<dbReference type="STRING" id="1045775.SAMN05216378_3974"/>
<protein>
    <submittedName>
        <fullName evidence="2">Uncharacterized protein</fullName>
    </submittedName>
</protein>
<dbReference type="RefSeq" id="WP_091188173.1">
    <property type="nucleotide sequence ID" value="NZ_FOMT01000004.1"/>
</dbReference>
<sequence length="156" mass="17883">MNTKSLRIATLVVLLINLILVGLVELFTFEMEPGKGITGNGNPAVVLWFIELPAYLLLLTGIALIVHKERYLLQYNRIWVSFILLILLAVSILLQVDKAQRIHDQIEGRIEEYGWLNPYTNTIYINFYSFLSGILLMLLIQSVITLIRIRIKGNRT</sequence>
<dbReference type="Proteomes" id="UP000198855">
    <property type="component" value="Unassembled WGS sequence"/>
</dbReference>
<evidence type="ECO:0000313" key="2">
    <source>
        <dbReference type="EMBL" id="SFE75936.1"/>
    </source>
</evidence>
<keyword evidence="3" id="KW-1185">Reference proteome</keyword>
<reference evidence="3" key="1">
    <citation type="submission" date="2016-10" db="EMBL/GenBank/DDBJ databases">
        <authorList>
            <person name="Varghese N."/>
            <person name="Submissions S."/>
        </authorList>
    </citation>
    <scope>NUCLEOTIDE SEQUENCE [LARGE SCALE GENOMIC DNA]</scope>
    <source>
        <strain evidence="3">CGMCC 1.10784</strain>
    </source>
</reference>
<name>A0A1I2D5Y1_9BACL</name>
<evidence type="ECO:0000313" key="3">
    <source>
        <dbReference type="Proteomes" id="UP000198855"/>
    </source>
</evidence>
<accession>A0A1I2D5Y1</accession>
<feature type="transmembrane region" description="Helical" evidence="1">
    <location>
        <begin position="7"/>
        <end position="27"/>
    </location>
</feature>
<keyword evidence="1" id="KW-0812">Transmembrane</keyword>
<keyword evidence="1" id="KW-0472">Membrane</keyword>
<organism evidence="2 3">
    <name type="scientific">Paenibacillus catalpae</name>
    <dbReference type="NCBI Taxonomy" id="1045775"/>
    <lineage>
        <taxon>Bacteria</taxon>
        <taxon>Bacillati</taxon>
        <taxon>Bacillota</taxon>
        <taxon>Bacilli</taxon>
        <taxon>Bacillales</taxon>
        <taxon>Paenibacillaceae</taxon>
        <taxon>Paenibacillus</taxon>
    </lineage>
</organism>
<dbReference type="EMBL" id="FOMT01000004">
    <property type="protein sequence ID" value="SFE75936.1"/>
    <property type="molecule type" value="Genomic_DNA"/>
</dbReference>
<evidence type="ECO:0000256" key="1">
    <source>
        <dbReference type="SAM" id="Phobius"/>
    </source>
</evidence>
<feature type="transmembrane region" description="Helical" evidence="1">
    <location>
        <begin position="47"/>
        <end position="66"/>
    </location>
</feature>
<proteinExistence type="predicted"/>
<dbReference type="AlphaFoldDB" id="A0A1I2D5Y1"/>
<dbReference type="OrthoDB" id="2617300at2"/>
<feature type="transmembrane region" description="Helical" evidence="1">
    <location>
        <begin position="123"/>
        <end position="147"/>
    </location>
</feature>
<feature type="transmembrane region" description="Helical" evidence="1">
    <location>
        <begin position="78"/>
        <end position="96"/>
    </location>
</feature>
<gene>
    <name evidence="2" type="ORF">SAMN05216378_3974</name>
</gene>
<keyword evidence="1" id="KW-1133">Transmembrane helix</keyword>